<dbReference type="Pfam" id="PF13302">
    <property type="entry name" value="Acetyltransf_3"/>
    <property type="match status" value="1"/>
</dbReference>
<sequence>MENIITDRVIIRKFEQNDWQDLYEYLSDKEVVKFEPYDIYSENQAKEEAVRRSKDEAFYAVCLREDGKLIGNLYLGKGDFDTWELGYVFNSNYQGQGYATEGAKALLDYAFTHLGARRVIAMCNPKNEHSWKLLERLSMRREGLLLQNIYFKTNRNGEPIWLDTYEYAILKKEWCK</sequence>
<dbReference type="Gene3D" id="3.40.630.30">
    <property type="match status" value="1"/>
</dbReference>
<reference evidence="2" key="1">
    <citation type="journal article" date="2023" name="Int. J. Syst. Evol. Microbiol.">
        <title>&lt;i&gt;Clostridium folliculivorans&lt;/i&gt; sp. nov., isolated from soil samples of an organic paddy in Japan.</title>
        <authorList>
            <person name="Tazawa J."/>
            <person name="Kobayashi H."/>
            <person name="Tanizawa Y."/>
            <person name="Uchino A."/>
            <person name="Tanaka F."/>
            <person name="Urashima Y."/>
            <person name="Miura S."/>
            <person name="Sakamoto M."/>
            <person name="Ohkuma M."/>
            <person name="Tohno M."/>
        </authorList>
    </citation>
    <scope>NUCLEOTIDE SEQUENCE</scope>
    <source>
        <strain evidence="2">D1-1</strain>
    </source>
</reference>
<proteinExistence type="predicted"/>
<dbReference type="PROSITE" id="PS51186">
    <property type="entry name" value="GNAT"/>
    <property type="match status" value="1"/>
</dbReference>
<comment type="caution">
    <text evidence="2">The sequence shown here is derived from an EMBL/GenBank/DDBJ whole genome shotgun (WGS) entry which is preliminary data.</text>
</comment>
<feature type="domain" description="N-acetyltransferase" evidence="1">
    <location>
        <begin position="9"/>
        <end position="172"/>
    </location>
</feature>
<dbReference type="InterPro" id="IPR016181">
    <property type="entry name" value="Acyl_CoA_acyltransferase"/>
</dbReference>
<dbReference type="CDD" id="cd04301">
    <property type="entry name" value="NAT_SF"/>
    <property type="match status" value="1"/>
</dbReference>
<name>A0A9W5Y0E1_9CLOT</name>
<gene>
    <name evidence="2" type="ORF">CFOLD11_12400</name>
</gene>
<dbReference type="InterPro" id="IPR051531">
    <property type="entry name" value="N-acetyltransferase"/>
</dbReference>
<accession>A0A9W5Y0E1</accession>
<dbReference type="InterPro" id="IPR000182">
    <property type="entry name" value="GNAT_dom"/>
</dbReference>
<dbReference type="EMBL" id="BQXY01000001">
    <property type="protein sequence ID" value="GKU24414.1"/>
    <property type="molecule type" value="Genomic_DNA"/>
</dbReference>
<evidence type="ECO:0000259" key="1">
    <source>
        <dbReference type="PROSITE" id="PS51186"/>
    </source>
</evidence>
<dbReference type="PANTHER" id="PTHR43792">
    <property type="entry name" value="GNAT FAMILY, PUTATIVE (AFU_ORTHOLOGUE AFUA_3G00765)-RELATED-RELATED"/>
    <property type="match status" value="1"/>
</dbReference>
<protein>
    <submittedName>
        <fullName evidence="2">N-acetyltransferase</fullName>
    </submittedName>
</protein>
<dbReference type="PANTHER" id="PTHR43792:SF1">
    <property type="entry name" value="N-ACETYLTRANSFERASE DOMAIN-CONTAINING PROTEIN"/>
    <property type="match status" value="1"/>
</dbReference>
<evidence type="ECO:0000313" key="2">
    <source>
        <dbReference type="EMBL" id="GKU24414.1"/>
    </source>
</evidence>
<organism evidence="2 3">
    <name type="scientific">Clostridium folliculivorans</name>
    <dbReference type="NCBI Taxonomy" id="2886038"/>
    <lineage>
        <taxon>Bacteria</taxon>
        <taxon>Bacillati</taxon>
        <taxon>Bacillota</taxon>
        <taxon>Clostridia</taxon>
        <taxon>Eubacteriales</taxon>
        <taxon>Clostridiaceae</taxon>
        <taxon>Clostridium</taxon>
    </lineage>
</organism>
<dbReference type="Proteomes" id="UP001057868">
    <property type="component" value="Unassembled WGS sequence"/>
</dbReference>
<dbReference type="RefSeq" id="WP_261851420.1">
    <property type="nucleotide sequence ID" value="NZ_BQXY01000001.1"/>
</dbReference>
<dbReference type="SUPFAM" id="SSF55729">
    <property type="entry name" value="Acyl-CoA N-acyltransferases (Nat)"/>
    <property type="match status" value="1"/>
</dbReference>
<dbReference type="AlphaFoldDB" id="A0A9W5Y0E1"/>
<keyword evidence="3" id="KW-1185">Reference proteome</keyword>
<evidence type="ECO:0000313" key="3">
    <source>
        <dbReference type="Proteomes" id="UP001057868"/>
    </source>
</evidence>
<dbReference type="GO" id="GO:0016747">
    <property type="term" value="F:acyltransferase activity, transferring groups other than amino-acyl groups"/>
    <property type="evidence" value="ECO:0007669"/>
    <property type="project" value="InterPro"/>
</dbReference>